<reference evidence="1 2" key="1">
    <citation type="submission" date="2024-09" db="EMBL/GenBank/DDBJ databases">
        <authorList>
            <person name="Sun Q."/>
            <person name="Mori K."/>
        </authorList>
    </citation>
    <scope>NUCLEOTIDE SEQUENCE [LARGE SCALE GENOMIC DNA]</scope>
    <source>
        <strain evidence="1 2">CCM 7765</strain>
    </source>
</reference>
<comment type="caution">
    <text evidence="1">The sequence shown here is derived from an EMBL/GenBank/DDBJ whole genome shotgun (WGS) entry which is preliminary data.</text>
</comment>
<dbReference type="RefSeq" id="WP_377477690.1">
    <property type="nucleotide sequence ID" value="NZ_JBHLWO010000002.1"/>
</dbReference>
<protein>
    <submittedName>
        <fullName evidence="1">MJ0042-type zinc finger domain-containing protein</fullName>
    </submittedName>
</protein>
<dbReference type="NCBIfam" id="TIGR02098">
    <property type="entry name" value="MJ0042_CXXC"/>
    <property type="match status" value="1"/>
</dbReference>
<dbReference type="Gene3D" id="2.20.28.160">
    <property type="match status" value="1"/>
</dbReference>
<gene>
    <name evidence="1" type="ORF">ACFFI0_20670</name>
</gene>
<dbReference type="InterPro" id="IPR011723">
    <property type="entry name" value="Znf/thioredoxin_put"/>
</dbReference>
<accession>A0ABV6HQ04</accession>
<organism evidence="1 2">
    <name type="scientific">Olivibacter oleidegradans</name>
    <dbReference type="NCBI Taxonomy" id="760123"/>
    <lineage>
        <taxon>Bacteria</taxon>
        <taxon>Pseudomonadati</taxon>
        <taxon>Bacteroidota</taxon>
        <taxon>Sphingobacteriia</taxon>
        <taxon>Sphingobacteriales</taxon>
        <taxon>Sphingobacteriaceae</taxon>
        <taxon>Olivibacter</taxon>
    </lineage>
</organism>
<evidence type="ECO:0000313" key="2">
    <source>
        <dbReference type="Proteomes" id="UP001589774"/>
    </source>
</evidence>
<sequence>MDLSSLWFEIECPKCSYQFDVKLSDVKAGKTVFCHNCKLSIKLVDGEASAHRAIETFNSEMNKLDNIFKNFGK</sequence>
<proteinExistence type="predicted"/>
<dbReference type="Proteomes" id="UP001589774">
    <property type="component" value="Unassembled WGS sequence"/>
</dbReference>
<keyword evidence="2" id="KW-1185">Reference proteome</keyword>
<name>A0ABV6HQ04_9SPHI</name>
<dbReference type="EMBL" id="JBHLWO010000002">
    <property type="protein sequence ID" value="MFC0320752.1"/>
    <property type="molecule type" value="Genomic_DNA"/>
</dbReference>
<evidence type="ECO:0000313" key="1">
    <source>
        <dbReference type="EMBL" id="MFC0320752.1"/>
    </source>
</evidence>